<keyword evidence="3" id="KW-1185">Reference proteome</keyword>
<reference evidence="2 3" key="1">
    <citation type="submission" date="2016-04" db="EMBL/GenBank/DDBJ databases">
        <title>Complete genome sequence of Dokdonella koreensis DS-123T.</title>
        <authorList>
            <person name="Kim J.F."/>
            <person name="Lee H."/>
            <person name="Kwak M.-J."/>
        </authorList>
    </citation>
    <scope>NUCLEOTIDE SEQUENCE [LARGE SCALE GENOMIC DNA]</scope>
    <source>
        <strain evidence="2 3">DS-123</strain>
    </source>
</reference>
<dbReference type="EMBL" id="CP015249">
    <property type="protein sequence ID" value="ANB17068.1"/>
    <property type="molecule type" value="Genomic_DNA"/>
</dbReference>
<feature type="compositionally biased region" description="Basic residues" evidence="1">
    <location>
        <begin position="19"/>
        <end position="29"/>
    </location>
</feature>
<gene>
    <name evidence="2" type="ORF">I596_1038</name>
</gene>
<organism evidence="2 3">
    <name type="scientific">Dokdonella koreensis DS-123</name>
    <dbReference type="NCBI Taxonomy" id="1300342"/>
    <lineage>
        <taxon>Bacteria</taxon>
        <taxon>Pseudomonadati</taxon>
        <taxon>Pseudomonadota</taxon>
        <taxon>Gammaproteobacteria</taxon>
        <taxon>Lysobacterales</taxon>
        <taxon>Rhodanobacteraceae</taxon>
        <taxon>Dokdonella</taxon>
    </lineage>
</organism>
<accession>A0A160DS32</accession>
<evidence type="ECO:0000313" key="3">
    <source>
        <dbReference type="Proteomes" id="UP000076830"/>
    </source>
</evidence>
<protein>
    <submittedName>
        <fullName evidence="2">Uncharacterized protein</fullName>
    </submittedName>
</protein>
<name>A0A160DS32_9GAMM</name>
<evidence type="ECO:0000313" key="2">
    <source>
        <dbReference type="EMBL" id="ANB17068.1"/>
    </source>
</evidence>
<dbReference type="KEGG" id="dko:I596_1038"/>
<feature type="region of interest" description="Disordered" evidence="1">
    <location>
        <begin position="1"/>
        <end position="29"/>
    </location>
</feature>
<proteinExistence type="predicted"/>
<dbReference type="Proteomes" id="UP000076830">
    <property type="component" value="Chromosome"/>
</dbReference>
<dbReference type="AlphaFoldDB" id="A0A160DS32"/>
<evidence type="ECO:0000256" key="1">
    <source>
        <dbReference type="SAM" id="MobiDB-lite"/>
    </source>
</evidence>
<sequence length="48" mass="5855">MSERSALGQRAWPTEKRRGPARRSRAGSRRRPRFWLLLPRQRISWRHS</sequence>